<evidence type="ECO:0000256" key="5">
    <source>
        <dbReference type="ARBA" id="ARBA00022989"/>
    </source>
</evidence>
<keyword evidence="3" id="KW-1003">Cell membrane</keyword>
<comment type="subcellular location">
    <subcellularLocation>
        <location evidence="1">Cell membrane</location>
        <topology evidence="1">Multi-pass membrane protein</topology>
    </subcellularLocation>
</comment>
<feature type="transmembrane region" description="Helical" evidence="7">
    <location>
        <begin position="232"/>
        <end position="252"/>
    </location>
</feature>
<feature type="transmembrane region" description="Helical" evidence="7">
    <location>
        <begin position="122"/>
        <end position="142"/>
    </location>
</feature>
<evidence type="ECO:0000313" key="9">
    <source>
        <dbReference type="Proteomes" id="UP000189674"/>
    </source>
</evidence>
<keyword evidence="9" id="KW-1185">Reference proteome</keyword>
<dbReference type="Proteomes" id="UP000189674">
    <property type="component" value="Chromosome"/>
</dbReference>
<gene>
    <name evidence="8" type="ORF">STSP2_00283</name>
</gene>
<dbReference type="PANTHER" id="PTHR43299">
    <property type="entry name" value="UPF0718 PROTEIN YRAQ"/>
    <property type="match status" value="1"/>
</dbReference>
<comment type="similarity">
    <text evidence="2">Belongs to the UPF0718 family.</text>
</comment>
<feature type="transmembrane region" description="Helical" evidence="7">
    <location>
        <begin position="48"/>
        <end position="72"/>
    </location>
</feature>
<evidence type="ECO:0000256" key="7">
    <source>
        <dbReference type="SAM" id="Phobius"/>
    </source>
</evidence>
<dbReference type="InterPro" id="IPR005524">
    <property type="entry name" value="DUF318"/>
</dbReference>
<proteinExistence type="inferred from homology"/>
<dbReference type="AlphaFoldDB" id="A0A1U9NGT2"/>
<evidence type="ECO:0000256" key="1">
    <source>
        <dbReference type="ARBA" id="ARBA00004651"/>
    </source>
</evidence>
<evidence type="ECO:0000313" key="8">
    <source>
        <dbReference type="EMBL" id="AQT67142.1"/>
    </source>
</evidence>
<dbReference type="OrthoDB" id="9777774at2"/>
<name>A0A1U9NGT2_9BACT</name>
<evidence type="ECO:0000256" key="6">
    <source>
        <dbReference type="ARBA" id="ARBA00023136"/>
    </source>
</evidence>
<keyword evidence="5 7" id="KW-1133">Transmembrane helix</keyword>
<feature type="transmembrane region" description="Helical" evidence="7">
    <location>
        <begin position="84"/>
        <end position="110"/>
    </location>
</feature>
<accession>A0A1U9NGT2</accession>
<evidence type="ECO:0000256" key="2">
    <source>
        <dbReference type="ARBA" id="ARBA00006386"/>
    </source>
</evidence>
<feature type="transmembrane region" description="Helical" evidence="7">
    <location>
        <begin position="413"/>
        <end position="432"/>
    </location>
</feature>
<keyword evidence="6 7" id="KW-0472">Membrane</keyword>
<organism evidence="8 9">
    <name type="scientific">Anaerohalosphaera lusitana</name>
    <dbReference type="NCBI Taxonomy" id="1936003"/>
    <lineage>
        <taxon>Bacteria</taxon>
        <taxon>Pseudomonadati</taxon>
        <taxon>Planctomycetota</taxon>
        <taxon>Phycisphaerae</taxon>
        <taxon>Sedimentisphaerales</taxon>
        <taxon>Anaerohalosphaeraceae</taxon>
        <taxon>Anaerohalosphaera</taxon>
    </lineage>
</organism>
<feature type="transmembrane region" description="Helical" evidence="7">
    <location>
        <begin position="382"/>
        <end position="401"/>
    </location>
</feature>
<dbReference type="EMBL" id="CP019791">
    <property type="protein sequence ID" value="AQT67142.1"/>
    <property type="molecule type" value="Genomic_DNA"/>
</dbReference>
<dbReference type="KEGG" id="alus:STSP2_00283"/>
<feature type="transmembrane region" description="Helical" evidence="7">
    <location>
        <begin position="196"/>
        <end position="212"/>
    </location>
</feature>
<feature type="transmembrane region" description="Helical" evidence="7">
    <location>
        <begin position="305"/>
        <end position="325"/>
    </location>
</feature>
<evidence type="ECO:0000256" key="3">
    <source>
        <dbReference type="ARBA" id="ARBA00022475"/>
    </source>
</evidence>
<feature type="transmembrane region" description="Helical" evidence="7">
    <location>
        <begin position="6"/>
        <end position="27"/>
    </location>
</feature>
<dbReference type="RefSeq" id="WP_146659143.1">
    <property type="nucleotide sequence ID" value="NZ_CP019791.1"/>
</dbReference>
<sequence length="435" mass="46307">MSWKSEWKKLAAIVVAFVGAFYLPVGWERFENSIIESLALVRWYAREHVLLCLVPAFFIAGAISVFVSQASVMKYLGAKANKVLAYGVASVSGTILAVCSCTVLPLFAGIYKMGAGIGPATAFLYSGPAINVLAIVLTARLLGAELGIARAVGAIIFSVVIGLAMSFIYRKEEIEKANGEMVVPDDGDSRPLWQDALYFASMVGVLVFANWGKPGEDSGAVWRWIYDAKWVITSGFAAAFGVILIAWFKLAWWKIGATAVPVAVTAMLWPDHAMIPFVIGVIGLSVITSTSGGETEEWFESSWGFAKQILPLLLGGVLVAGFLLGRPESEGMIPSEWVAKAVGGNSIWSNLFASVAGAFMYFATLTEVPILRGLIDSGMGKGPALALLLAGPALSLPNMLVIRSVMGTKKTAVYVGLVVVMATISGITYGTFFST</sequence>
<protein>
    <submittedName>
        <fullName evidence="8">Putative permease</fullName>
    </submittedName>
</protein>
<dbReference type="STRING" id="1936003.STSP2_00283"/>
<feature type="transmembrane region" description="Helical" evidence="7">
    <location>
        <begin position="273"/>
        <end position="293"/>
    </location>
</feature>
<feature type="transmembrane region" description="Helical" evidence="7">
    <location>
        <begin position="337"/>
        <end position="362"/>
    </location>
</feature>
<dbReference type="PANTHER" id="PTHR43299:SF1">
    <property type="entry name" value="UPF0718 PROTEIN YRAQ"/>
    <property type="match status" value="1"/>
</dbReference>
<reference evidence="9" key="1">
    <citation type="submission" date="2017-02" db="EMBL/GenBank/DDBJ databases">
        <title>Comparative genomics and description of representatives of a novel lineage of planctomycetes thriving in anoxic sediments.</title>
        <authorList>
            <person name="Spring S."/>
            <person name="Bunk B."/>
            <person name="Sproer C."/>
        </authorList>
    </citation>
    <scope>NUCLEOTIDE SEQUENCE [LARGE SCALE GENOMIC DNA]</scope>
    <source>
        <strain evidence="9">ST-NAGAB-D1</strain>
    </source>
</reference>
<dbReference type="GO" id="GO:0005886">
    <property type="term" value="C:plasma membrane"/>
    <property type="evidence" value="ECO:0007669"/>
    <property type="project" value="UniProtKB-SubCell"/>
</dbReference>
<feature type="transmembrane region" description="Helical" evidence="7">
    <location>
        <begin position="148"/>
        <end position="169"/>
    </location>
</feature>
<evidence type="ECO:0000256" key="4">
    <source>
        <dbReference type="ARBA" id="ARBA00022692"/>
    </source>
</evidence>
<keyword evidence="4 7" id="KW-0812">Transmembrane</keyword>
<dbReference type="Pfam" id="PF03773">
    <property type="entry name" value="ArsP_1"/>
    <property type="match status" value="1"/>
</dbReference>